<feature type="transmembrane region" description="Helical" evidence="1">
    <location>
        <begin position="59"/>
        <end position="79"/>
    </location>
</feature>
<feature type="transmembrane region" description="Helical" evidence="1">
    <location>
        <begin position="24"/>
        <end position="44"/>
    </location>
</feature>
<dbReference type="RefSeq" id="WP_130980178.1">
    <property type="nucleotide sequence ID" value="NZ_SISG01000001.1"/>
</dbReference>
<protein>
    <submittedName>
        <fullName evidence="2">Uncharacterized protein</fullName>
    </submittedName>
</protein>
<organism evidence="2 3">
    <name type="scientific">Glaciihabitans arcticus</name>
    <dbReference type="NCBI Taxonomy" id="2668039"/>
    <lineage>
        <taxon>Bacteria</taxon>
        <taxon>Bacillati</taxon>
        <taxon>Actinomycetota</taxon>
        <taxon>Actinomycetes</taxon>
        <taxon>Micrococcales</taxon>
        <taxon>Microbacteriaceae</taxon>
        <taxon>Glaciihabitans</taxon>
    </lineage>
</organism>
<feature type="transmembrane region" description="Helical" evidence="1">
    <location>
        <begin position="91"/>
        <end position="112"/>
    </location>
</feature>
<evidence type="ECO:0000256" key="1">
    <source>
        <dbReference type="SAM" id="Phobius"/>
    </source>
</evidence>
<keyword evidence="1" id="KW-0812">Transmembrane</keyword>
<feature type="transmembrane region" description="Helical" evidence="1">
    <location>
        <begin position="160"/>
        <end position="179"/>
    </location>
</feature>
<feature type="transmembrane region" description="Helical" evidence="1">
    <location>
        <begin position="260"/>
        <end position="280"/>
    </location>
</feature>
<gene>
    <name evidence="2" type="ORF">EYE40_00885</name>
</gene>
<evidence type="ECO:0000313" key="3">
    <source>
        <dbReference type="Proteomes" id="UP000294194"/>
    </source>
</evidence>
<comment type="caution">
    <text evidence="2">The sequence shown here is derived from an EMBL/GenBank/DDBJ whole genome shotgun (WGS) entry which is preliminary data.</text>
</comment>
<name>A0A4Q9GSK1_9MICO</name>
<keyword evidence="1" id="KW-1133">Transmembrane helix</keyword>
<sequence length="325" mass="33380">MTTTATITRSPTIIPATSTWHRPLLWLAAAMGVLAVIALVGSLVDTREVLGVNLWIKPLKFAISVGIYAVSLSWVIGLLQKRARLGRIIGTVSVIGLVIEMVIIVGAAAAGLTSHFNVSTPFHAALWSTMAVSIVVVWAMTLVAAIALLRTDLGDPARSLAIRAGAVLAVIGMGLAFLMTSPSAQQLASFQGIAGAHAVGVADGGPGLFLLGWSTVAGDLRIPHFVGMHALQVFPLLVVGLELLASRVPRLADGRVRARLVLVAIVSFSSTLAVLTWQALSGQSIVQPSGAVLVAGVAVAVASLVAAIAVLFAPTRSAPAVADPA</sequence>
<dbReference type="AlphaFoldDB" id="A0A4Q9GSK1"/>
<feature type="transmembrane region" description="Helical" evidence="1">
    <location>
        <begin position="292"/>
        <end position="313"/>
    </location>
</feature>
<feature type="transmembrane region" description="Helical" evidence="1">
    <location>
        <begin position="229"/>
        <end position="248"/>
    </location>
</feature>
<keyword evidence="3" id="KW-1185">Reference proteome</keyword>
<keyword evidence="1" id="KW-0472">Membrane</keyword>
<feature type="transmembrane region" description="Helical" evidence="1">
    <location>
        <begin position="124"/>
        <end position="148"/>
    </location>
</feature>
<evidence type="ECO:0000313" key="2">
    <source>
        <dbReference type="EMBL" id="TBN56067.1"/>
    </source>
</evidence>
<accession>A0A4Q9GSK1</accession>
<dbReference type="EMBL" id="SISG01000001">
    <property type="protein sequence ID" value="TBN56067.1"/>
    <property type="molecule type" value="Genomic_DNA"/>
</dbReference>
<reference evidence="3" key="1">
    <citation type="submission" date="2019-02" db="EMBL/GenBank/DDBJ databases">
        <title>Glaciihabitans arcticus sp. nov., a psychrotolerant bacterium isolated from polar soil.</title>
        <authorList>
            <person name="Dahal R.H."/>
        </authorList>
    </citation>
    <scope>NUCLEOTIDE SEQUENCE [LARGE SCALE GENOMIC DNA]</scope>
    <source>
        <strain evidence="3">RP-3-7</strain>
    </source>
</reference>
<proteinExistence type="predicted"/>
<dbReference type="Proteomes" id="UP000294194">
    <property type="component" value="Unassembled WGS sequence"/>
</dbReference>